<comment type="similarity">
    <text evidence="1">Belongs to the TonB-dependent receptor family.</text>
</comment>
<dbReference type="PROSITE" id="PS52016">
    <property type="entry name" value="TONB_DEPENDENT_REC_3"/>
    <property type="match status" value="1"/>
</dbReference>
<gene>
    <name evidence="3" type="ORF">GCM10023231_33100</name>
</gene>
<dbReference type="Pfam" id="PF07715">
    <property type="entry name" value="Plug"/>
    <property type="match status" value="1"/>
</dbReference>
<dbReference type="Proteomes" id="UP001501411">
    <property type="component" value="Unassembled WGS sequence"/>
</dbReference>
<evidence type="ECO:0000313" key="4">
    <source>
        <dbReference type="Proteomes" id="UP001501411"/>
    </source>
</evidence>
<comment type="subcellular location">
    <subcellularLocation>
        <location evidence="1">Cell outer membrane</location>
        <topology evidence="1">Multi-pass membrane protein</topology>
    </subcellularLocation>
</comment>
<dbReference type="InterPro" id="IPR039426">
    <property type="entry name" value="TonB-dep_rcpt-like"/>
</dbReference>
<evidence type="ECO:0000313" key="3">
    <source>
        <dbReference type="EMBL" id="GAA4801683.1"/>
    </source>
</evidence>
<reference evidence="4" key="1">
    <citation type="journal article" date="2019" name="Int. J. Syst. Evol. Microbiol.">
        <title>The Global Catalogue of Microorganisms (GCM) 10K type strain sequencing project: providing services to taxonomists for standard genome sequencing and annotation.</title>
        <authorList>
            <consortium name="The Broad Institute Genomics Platform"/>
            <consortium name="The Broad Institute Genome Sequencing Center for Infectious Disease"/>
            <person name="Wu L."/>
            <person name="Ma J."/>
        </authorList>
    </citation>
    <scope>NUCLEOTIDE SEQUENCE [LARGE SCALE GENOMIC DNA]</scope>
    <source>
        <strain evidence="4">JCM 18200</strain>
    </source>
</reference>
<dbReference type="InterPro" id="IPR012910">
    <property type="entry name" value="Plug_dom"/>
</dbReference>
<evidence type="ECO:0000259" key="2">
    <source>
        <dbReference type="Pfam" id="PF07715"/>
    </source>
</evidence>
<dbReference type="InterPro" id="IPR037066">
    <property type="entry name" value="Plug_dom_sf"/>
</dbReference>
<evidence type="ECO:0000256" key="1">
    <source>
        <dbReference type="PROSITE-ProRule" id="PRU01360"/>
    </source>
</evidence>
<keyword evidence="1" id="KW-0812">Transmembrane</keyword>
<dbReference type="SUPFAM" id="SSF56935">
    <property type="entry name" value="Porins"/>
    <property type="match status" value="1"/>
</dbReference>
<keyword evidence="1" id="KW-1134">Transmembrane beta strand</keyword>
<protein>
    <submittedName>
        <fullName evidence="3">TonB-dependent receptor</fullName>
    </submittedName>
</protein>
<feature type="domain" description="TonB-dependent receptor plug" evidence="2">
    <location>
        <begin position="195"/>
        <end position="299"/>
    </location>
</feature>
<dbReference type="InterPro" id="IPR023996">
    <property type="entry name" value="TonB-dep_OMP_SusC/RagA"/>
</dbReference>
<dbReference type="InterPro" id="IPR008969">
    <property type="entry name" value="CarboxyPept-like_regulatory"/>
</dbReference>
<accession>A0ABP9C1K6</accession>
<dbReference type="InterPro" id="IPR023997">
    <property type="entry name" value="TonB-dep_OMP_SusC/RagA_CS"/>
</dbReference>
<comment type="caution">
    <text evidence="3">The sequence shown here is derived from an EMBL/GenBank/DDBJ whole genome shotgun (WGS) entry which is preliminary data.</text>
</comment>
<proteinExistence type="inferred from homology"/>
<sequence>MVSAEGQPLGPVAKASLSANWQNQPLANVLKAITDKTTIKFAYSDALLKDADPVTMVVNNQSLISVLDQLLPSRKLSYKVMDDVIVLNRQNPSRNQKAVQNRQVTGTVTDSAGVTIPGVSVQVKDQTTIGTITDSNGRYVLDVPEGATLVFSFVGYIRQEVPLNSRSVVNVTMQADQGSLEEVVVVGFGEQKKLTVIGAQSTVDVKELKQPVRNLTNLLAGRLAGIVAVQRSGEPGYDDANIWVRGISTFNAAGSSPLILIDGVQRPMANIDPEDIESFSILKDASATAVYGVRGANGVILINTKHGKVGKPQIGLGLNSGVSSFVRLPKFVDGITFMEMANEALTTRGKTPRYSEEAIQKTKTGEDPYLYPNVDWMDQIFNKQGNNSRVNLNINGGSENANYYVSAAYYTETGLMKTDELANYNSKMKFDRYNFTSNLNLNATKTTKLELGIQGFITNGNYPGRKTNDIFGAVMLASPIIFPIKYPDGRIAKEQSGVNNPYAELTQTGYSTQWKNQLMSNIRVRQELDFLLPGLSATGMFSFDAYNEHIVNRTKTPDMWIAHRRDEKGELVYEQTMIGSEFLNYQRTNGGNRQFYTETAINYNRTFGDHDVAAMLLYNQSDRINGFEDDFILSLPYRSRGLAGRSTYAYQEKYLLEFNFGYNGSENFVPARRYGFFPSIGLGWVASKEPFFKPLENVFQLLKFRFSHGIVGNSNIDPDNNRRFAYIGTVVGDKDTGFTFGKDYSNVYGGRDIGEYAVDVTWEESKKTNLGVDLWTLKNSLNLQVDFFKERRSGIFVRRQAVPGYAGIRTAPYGNLGITENHGIDFSMDFNKHLNDFDIGIRGTFTYASSKIIEDDLPPYEYPWRDRKGLRIGKRFGYIAEGLFTSEEEIENSAVQSGNEKPGDIKFKDINGDGQINLADEMPIGYGSVPEMVYGFGFTAGYKGFSVGAFFQGISNVDILLNGEGFVPFQQGVSRGNLLSEITDRWTPENPNPNAFYPRLAEGDETYNYRTSTWWVKNGRYLRLKTLELSYTVPESWFKRYGIKNARIYLLGYNVLTLSPFKLWDVELGDGRGTVYPQLKNFSLGLDFKF</sequence>
<dbReference type="Gene3D" id="2.60.40.1120">
    <property type="entry name" value="Carboxypeptidase-like, regulatory domain"/>
    <property type="match status" value="1"/>
</dbReference>
<keyword evidence="1" id="KW-0472">Membrane</keyword>
<keyword evidence="1" id="KW-0813">Transport</keyword>
<dbReference type="Gene3D" id="2.170.130.10">
    <property type="entry name" value="TonB-dependent receptor, plug domain"/>
    <property type="match status" value="1"/>
</dbReference>
<keyword evidence="3" id="KW-0675">Receptor</keyword>
<organism evidence="3 4">
    <name type="scientific">Olivibacter ginsenosidimutans</name>
    <dbReference type="NCBI Taxonomy" id="1176537"/>
    <lineage>
        <taxon>Bacteria</taxon>
        <taxon>Pseudomonadati</taxon>
        <taxon>Bacteroidota</taxon>
        <taxon>Sphingobacteriia</taxon>
        <taxon>Sphingobacteriales</taxon>
        <taxon>Sphingobacteriaceae</taxon>
        <taxon>Olivibacter</taxon>
    </lineage>
</organism>
<keyword evidence="4" id="KW-1185">Reference proteome</keyword>
<keyword evidence="1" id="KW-0998">Cell outer membrane</keyword>
<dbReference type="NCBIfam" id="TIGR04056">
    <property type="entry name" value="OMP_RagA_SusC"/>
    <property type="match status" value="1"/>
</dbReference>
<dbReference type="NCBIfam" id="TIGR04057">
    <property type="entry name" value="SusC_RagA_signa"/>
    <property type="match status" value="1"/>
</dbReference>
<dbReference type="EMBL" id="BAABIQ010000042">
    <property type="protein sequence ID" value="GAA4801683.1"/>
    <property type="molecule type" value="Genomic_DNA"/>
</dbReference>
<name>A0ABP9C1K6_9SPHI</name>
<dbReference type="SUPFAM" id="SSF49464">
    <property type="entry name" value="Carboxypeptidase regulatory domain-like"/>
    <property type="match status" value="1"/>
</dbReference>
<dbReference type="Pfam" id="PF13715">
    <property type="entry name" value="CarbopepD_reg_2"/>
    <property type="match status" value="1"/>
</dbReference>